<evidence type="ECO:0000256" key="1">
    <source>
        <dbReference type="ARBA" id="ARBA00004418"/>
    </source>
</evidence>
<dbReference type="OrthoDB" id="9780180at2"/>
<proteinExistence type="inferred from homology"/>
<dbReference type="AlphaFoldDB" id="A0A0D0MGI5"/>
<dbReference type="NCBIfam" id="TIGR01728">
    <property type="entry name" value="SsuA_fam"/>
    <property type="match status" value="1"/>
</dbReference>
<organism evidence="6 7">
    <name type="scientific">Variovorax paradoxus</name>
    <dbReference type="NCBI Taxonomy" id="34073"/>
    <lineage>
        <taxon>Bacteria</taxon>
        <taxon>Pseudomonadati</taxon>
        <taxon>Pseudomonadota</taxon>
        <taxon>Betaproteobacteria</taxon>
        <taxon>Burkholderiales</taxon>
        <taxon>Comamonadaceae</taxon>
        <taxon>Variovorax</taxon>
    </lineage>
</organism>
<dbReference type="PANTHER" id="PTHR30024:SF42">
    <property type="entry name" value="ALIPHATIC SULFONATES-BINDING PROTEIN-RELATED"/>
    <property type="match status" value="1"/>
</dbReference>
<dbReference type="InterPro" id="IPR001638">
    <property type="entry name" value="Solute-binding_3/MltF_N"/>
</dbReference>
<dbReference type="GO" id="GO:0016020">
    <property type="term" value="C:membrane"/>
    <property type="evidence" value="ECO:0007669"/>
    <property type="project" value="InterPro"/>
</dbReference>
<dbReference type="PROSITE" id="PS51318">
    <property type="entry name" value="TAT"/>
    <property type="match status" value="1"/>
</dbReference>
<gene>
    <name evidence="6" type="ORF">RT97_15635</name>
</gene>
<comment type="subcellular location">
    <subcellularLocation>
        <location evidence="1">Periplasm</location>
    </subcellularLocation>
</comment>
<evidence type="ECO:0000256" key="2">
    <source>
        <dbReference type="ARBA" id="ARBA00010742"/>
    </source>
</evidence>
<dbReference type="InterPro" id="IPR010067">
    <property type="entry name" value="ABC_SsuA_sub-bd"/>
</dbReference>
<dbReference type="SMART" id="SM00062">
    <property type="entry name" value="PBPb"/>
    <property type="match status" value="1"/>
</dbReference>
<feature type="domain" description="Solute-binding protein family 3/N-terminal" evidence="5">
    <location>
        <begin position="40"/>
        <end position="257"/>
    </location>
</feature>
<evidence type="ECO:0000256" key="4">
    <source>
        <dbReference type="ARBA" id="ARBA00022729"/>
    </source>
</evidence>
<dbReference type="GO" id="GO:0042626">
    <property type="term" value="F:ATPase-coupled transmembrane transporter activity"/>
    <property type="evidence" value="ECO:0007669"/>
    <property type="project" value="InterPro"/>
</dbReference>
<keyword evidence="3" id="KW-0813">Transport</keyword>
<accession>A0A0D0MGI5</accession>
<name>A0A0D0MGI5_VARPD</name>
<dbReference type="Gene3D" id="3.40.190.10">
    <property type="entry name" value="Periplasmic binding protein-like II"/>
    <property type="match status" value="2"/>
</dbReference>
<dbReference type="Pfam" id="PF09084">
    <property type="entry name" value="NMT1"/>
    <property type="match status" value="1"/>
</dbReference>
<comment type="caution">
    <text evidence="6">The sequence shown here is derived from an EMBL/GenBank/DDBJ whole genome shotgun (WGS) entry which is preliminary data.</text>
</comment>
<comment type="similarity">
    <text evidence="2">Belongs to the bacterial solute-binding protein SsuA/TauA family.</text>
</comment>
<dbReference type="Proteomes" id="UP000032067">
    <property type="component" value="Unassembled WGS sequence"/>
</dbReference>
<dbReference type="InterPro" id="IPR006311">
    <property type="entry name" value="TAT_signal"/>
</dbReference>
<dbReference type="RefSeq" id="WP_042579803.1">
    <property type="nucleotide sequence ID" value="NZ_JXQQ01000033.1"/>
</dbReference>
<dbReference type="PANTHER" id="PTHR30024">
    <property type="entry name" value="ALIPHATIC SULFONATES-BINDING PROTEIN-RELATED"/>
    <property type="match status" value="1"/>
</dbReference>
<evidence type="ECO:0000313" key="7">
    <source>
        <dbReference type="Proteomes" id="UP000032067"/>
    </source>
</evidence>
<dbReference type="InterPro" id="IPR015168">
    <property type="entry name" value="SsuA/THI5"/>
</dbReference>
<protein>
    <submittedName>
        <fullName evidence="6">ABC transporter substrate-binding protein</fullName>
    </submittedName>
</protein>
<reference evidence="6 7" key="1">
    <citation type="submission" date="2014-12" db="EMBL/GenBank/DDBJ databases">
        <title>16Stimator: statistical estimation of ribosomal gene copy numbers from draft genome assemblies.</title>
        <authorList>
            <person name="Perisin M.A."/>
            <person name="Vetter M."/>
            <person name="Gilbert J.A."/>
            <person name="Bergelson J."/>
        </authorList>
    </citation>
    <scope>NUCLEOTIDE SEQUENCE [LARGE SCALE GENOMIC DNA]</scope>
    <source>
        <strain evidence="6 7">MEDvA23</strain>
    </source>
</reference>
<evidence type="ECO:0000256" key="3">
    <source>
        <dbReference type="ARBA" id="ARBA00022448"/>
    </source>
</evidence>
<sequence length="327" mass="34881">MHPNPLSSSAVSRRLLLRAGAGAAAIATCAPLFAQSRAKLLRIGYQKFNTLNILKGTGQLEKALAPSGVKVEWAEFLGGSQLSEALAAGAIDFGHASDGIGVFQQASGKGLAYLAAESPYPRGVGFLVPRESPIRSVRDLRGKKVVTGRGYNTQYVLIRALEAAGLRYEDIDPVYIVTASDTVAAYQSGSVAAIGLWDPFLAGAQVATDSRLLFDGTGLSGNRTYHFAQPGFARANQELLRTVFTELRKANEWAQAHPADVVATLAPQLKVEPKVLALATERRQYGAVALTPAIAQEQQGLADVFAQLKLIPKPIEVKEAFLDLDLV</sequence>
<dbReference type="EMBL" id="JXQQ01000033">
    <property type="protein sequence ID" value="KIQ31426.1"/>
    <property type="molecule type" value="Genomic_DNA"/>
</dbReference>
<dbReference type="SUPFAM" id="SSF53850">
    <property type="entry name" value="Periplasmic binding protein-like II"/>
    <property type="match status" value="1"/>
</dbReference>
<keyword evidence="4" id="KW-0732">Signal</keyword>
<evidence type="ECO:0000313" key="6">
    <source>
        <dbReference type="EMBL" id="KIQ31426.1"/>
    </source>
</evidence>
<dbReference type="GO" id="GO:0042597">
    <property type="term" value="C:periplasmic space"/>
    <property type="evidence" value="ECO:0007669"/>
    <property type="project" value="UniProtKB-SubCell"/>
</dbReference>
<evidence type="ECO:0000259" key="5">
    <source>
        <dbReference type="SMART" id="SM00062"/>
    </source>
</evidence>